<evidence type="ECO:0000313" key="2">
    <source>
        <dbReference type="Proteomes" id="UP001596957"/>
    </source>
</evidence>
<sequence length="102" mass="11601">MSYWMNDVMGASIDEPNETQIREIVSSLQNLADDEHPDVSLEHESGWGLSIYVDGTLLWENVEDSSIPPREITLESWDEVIEVLLKLSRGDIGAVNQLDWQE</sequence>
<organism evidence="1 2">
    <name type="scientific">Streptomyces lutosisoli</name>
    <dbReference type="NCBI Taxonomy" id="2665721"/>
    <lineage>
        <taxon>Bacteria</taxon>
        <taxon>Bacillati</taxon>
        <taxon>Actinomycetota</taxon>
        <taxon>Actinomycetes</taxon>
        <taxon>Kitasatosporales</taxon>
        <taxon>Streptomycetaceae</taxon>
        <taxon>Streptomyces</taxon>
    </lineage>
</organism>
<accession>A0ABW2VK02</accession>
<evidence type="ECO:0000313" key="1">
    <source>
        <dbReference type="EMBL" id="MFD0284022.1"/>
    </source>
</evidence>
<gene>
    <name evidence="1" type="ORF">ACFQZP_20530</name>
</gene>
<comment type="caution">
    <text evidence="1">The sequence shown here is derived from an EMBL/GenBank/DDBJ whole genome shotgun (WGS) entry which is preliminary data.</text>
</comment>
<name>A0ABW2VK02_9ACTN</name>
<keyword evidence="2" id="KW-1185">Reference proteome</keyword>
<dbReference type="EMBL" id="JBHTEC010000001">
    <property type="protein sequence ID" value="MFD0284022.1"/>
    <property type="molecule type" value="Genomic_DNA"/>
</dbReference>
<reference evidence="2" key="1">
    <citation type="journal article" date="2019" name="Int. J. Syst. Evol. Microbiol.">
        <title>The Global Catalogue of Microorganisms (GCM) 10K type strain sequencing project: providing services to taxonomists for standard genome sequencing and annotation.</title>
        <authorList>
            <consortium name="The Broad Institute Genomics Platform"/>
            <consortium name="The Broad Institute Genome Sequencing Center for Infectious Disease"/>
            <person name="Wu L."/>
            <person name="Ma J."/>
        </authorList>
    </citation>
    <scope>NUCLEOTIDE SEQUENCE [LARGE SCALE GENOMIC DNA]</scope>
    <source>
        <strain evidence="2">CGMCC 4.7198</strain>
    </source>
</reference>
<proteinExistence type="predicted"/>
<dbReference type="Proteomes" id="UP001596957">
    <property type="component" value="Unassembled WGS sequence"/>
</dbReference>
<dbReference type="RefSeq" id="WP_381255119.1">
    <property type="nucleotide sequence ID" value="NZ_JBHTBI010000012.1"/>
</dbReference>
<protein>
    <submittedName>
        <fullName evidence="1">Uncharacterized protein</fullName>
    </submittedName>
</protein>